<dbReference type="InterPro" id="IPR021109">
    <property type="entry name" value="Peptidase_aspartic_dom_sf"/>
</dbReference>
<keyword evidence="2" id="KW-0645">Protease</keyword>
<evidence type="ECO:0000313" key="3">
    <source>
        <dbReference type="Proteomes" id="UP000468943"/>
    </source>
</evidence>
<keyword evidence="2" id="KW-0378">Hydrolase</keyword>
<gene>
    <name evidence="2" type="ORF">GRI36_07765</name>
</gene>
<name>A0A6I4SNP7_9SPHN</name>
<proteinExistence type="predicted"/>
<dbReference type="OrthoDB" id="9782977at2"/>
<dbReference type="AlphaFoldDB" id="A0A6I4SNP7"/>
<dbReference type="GO" id="GO:0008233">
    <property type="term" value="F:peptidase activity"/>
    <property type="evidence" value="ECO:0007669"/>
    <property type="project" value="UniProtKB-KW"/>
</dbReference>
<dbReference type="GO" id="GO:0006508">
    <property type="term" value="P:proteolysis"/>
    <property type="evidence" value="ECO:0007669"/>
    <property type="project" value="UniProtKB-KW"/>
</dbReference>
<dbReference type="Pfam" id="PF05618">
    <property type="entry name" value="Zn_protease"/>
    <property type="match status" value="1"/>
</dbReference>
<accession>A0A6I4SNP7</accession>
<feature type="domain" description="Retropepsin-like aspartic endopeptidase" evidence="1">
    <location>
        <begin position="29"/>
        <end position="160"/>
    </location>
</feature>
<reference evidence="2 3" key="1">
    <citation type="submission" date="2019-12" db="EMBL/GenBank/DDBJ databases">
        <title>Genomic-based taxomic classification of the family Erythrobacteraceae.</title>
        <authorList>
            <person name="Xu L."/>
        </authorList>
    </citation>
    <scope>NUCLEOTIDE SEQUENCE [LARGE SCALE GENOMIC DNA]</scope>
    <source>
        <strain evidence="2 3">JCM 17802</strain>
    </source>
</reference>
<sequence length="171" mass="19083">MVLQRGLAVIRLSFHEPCVSKPKAKLQTTGWREVVSLPELGILGIPAKIDTGARTSSLHAVNIELFDRDGEEVARFDLDFGADKAYRHCEAIRVAHRTITSSNGSAEERLIVKTMLSMGGTDFRAEFSLTDRSDMVFPMLVGRTALKNRFLVNPGRSYLISDRNDAKEEFL</sequence>
<dbReference type="Proteomes" id="UP000468943">
    <property type="component" value="Unassembled WGS sequence"/>
</dbReference>
<dbReference type="PANTHER" id="PTHR38037">
    <property type="entry name" value="ZN_PROTEASE DOMAIN-CONTAINING PROTEIN"/>
    <property type="match status" value="1"/>
</dbReference>
<dbReference type="SUPFAM" id="SSF50630">
    <property type="entry name" value="Acid proteases"/>
    <property type="match status" value="1"/>
</dbReference>
<keyword evidence="3" id="KW-1185">Reference proteome</keyword>
<dbReference type="EMBL" id="WTYS01000001">
    <property type="protein sequence ID" value="MXO56776.1"/>
    <property type="molecule type" value="Genomic_DNA"/>
</dbReference>
<evidence type="ECO:0000313" key="2">
    <source>
        <dbReference type="EMBL" id="MXO56776.1"/>
    </source>
</evidence>
<comment type="caution">
    <text evidence="2">The sequence shown here is derived from an EMBL/GenBank/DDBJ whole genome shotgun (WGS) entry which is preliminary data.</text>
</comment>
<organism evidence="2 3">
    <name type="scientific">Pontixanthobacter gangjinensis</name>
    <dbReference type="NCBI Taxonomy" id="1028742"/>
    <lineage>
        <taxon>Bacteria</taxon>
        <taxon>Pseudomonadati</taxon>
        <taxon>Pseudomonadota</taxon>
        <taxon>Alphaproteobacteria</taxon>
        <taxon>Sphingomonadales</taxon>
        <taxon>Erythrobacteraceae</taxon>
        <taxon>Pontixanthobacter</taxon>
    </lineage>
</organism>
<evidence type="ECO:0000259" key="1">
    <source>
        <dbReference type="Pfam" id="PF05618"/>
    </source>
</evidence>
<protein>
    <submittedName>
        <fullName evidence="2">ATP-dependent zinc protease</fullName>
    </submittedName>
</protein>
<dbReference type="Gene3D" id="2.40.70.10">
    <property type="entry name" value="Acid Proteases"/>
    <property type="match status" value="1"/>
</dbReference>
<dbReference type="PANTHER" id="PTHR38037:SF2">
    <property type="entry name" value="ATP-DEPENDENT ZINC PROTEASE DOMAIN-CONTAINING PROTEIN-RELATED"/>
    <property type="match status" value="1"/>
</dbReference>
<dbReference type="InterPro" id="IPR008503">
    <property type="entry name" value="Asp_endopeptidase"/>
</dbReference>